<dbReference type="InterPro" id="IPR051125">
    <property type="entry name" value="ABC-4/HrtB_transporter"/>
</dbReference>
<keyword evidence="2" id="KW-1003">Cell membrane</keyword>
<keyword evidence="10" id="KW-1185">Reference proteome</keyword>
<evidence type="ECO:0000256" key="5">
    <source>
        <dbReference type="ARBA" id="ARBA00023136"/>
    </source>
</evidence>
<feature type="transmembrane region" description="Helical" evidence="6">
    <location>
        <begin position="385"/>
        <end position="404"/>
    </location>
</feature>
<comment type="subcellular location">
    <subcellularLocation>
        <location evidence="1">Cell membrane</location>
        <topology evidence="1">Multi-pass membrane protein</topology>
    </subcellularLocation>
</comment>
<feature type="transmembrane region" description="Helical" evidence="6">
    <location>
        <begin position="15"/>
        <end position="35"/>
    </location>
</feature>
<proteinExistence type="predicted"/>
<feature type="transmembrane region" description="Helical" evidence="6">
    <location>
        <begin position="266"/>
        <end position="283"/>
    </location>
</feature>
<dbReference type="Pfam" id="PF12704">
    <property type="entry name" value="MacB_PCD"/>
    <property type="match status" value="1"/>
</dbReference>
<gene>
    <name evidence="9" type="ORF">KDW95_01905</name>
</gene>
<dbReference type="RefSeq" id="WP_255854548.1">
    <property type="nucleotide sequence ID" value="NZ_CP073347.1"/>
</dbReference>
<evidence type="ECO:0000256" key="2">
    <source>
        <dbReference type="ARBA" id="ARBA00022475"/>
    </source>
</evidence>
<name>A0ABY5HJA8_9GAMM</name>
<reference evidence="9" key="1">
    <citation type="submission" date="2021-04" db="EMBL/GenBank/DDBJ databases">
        <title>Oceanospirillales bacteria with DddD are important DMSP degraders in coastal seawater.</title>
        <authorList>
            <person name="Liu J."/>
        </authorList>
    </citation>
    <scope>NUCLEOTIDE SEQUENCE</scope>
    <source>
        <strain evidence="9">D13-1</strain>
    </source>
</reference>
<evidence type="ECO:0000313" key="10">
    <source>
        <dbReference type="Proteomes" id="UP001058461"/>
    </source>
</evidence>
<evidence type="ECO:0000259" key="7">
    <source>
        <dbReference type="Pfam" id="PF02687"/>
    </source>
</evidence>
<evidence type="ECO:0000256" key="4">
    <source>
        <dbReference type="ARBA" id="ARBA00022989"/>
    </source>
</evidence>
<feature type="transmembrane region" description="Helical" evidence="6">
    <location>
        <begin position="289"/>
        <end position="313"/>
    </location>
</feature>
<evidence type="ECO:0000256" key="3">
    <source>
        <dbReference type="ARBA" id="ARBA00022692"/>
    </source>
</evidence>
<accession>A0ABY5HJA8</accession>
<feature type="domain" description="MacB-like periplasmic core" evidence="8">
    <location>
        <begin position="19"/>
        <end position="259"/>
    </location>
</feature>
<dbReference type="InterPro" id="IPR025857">
    <property type="entry name" value="MacB_PCD"/>
</dbReference>
<dbReference type="Pfam" id="PF02687">
    <property type="entry name" value="FtsX"/>
    <property type="match status" value="1"/>
</dbReference>
<keyword evidence="5 6" id="KW-0472">Membrane</keyword>
<evidence type="ECO:0000256" key="1">
    <source>
        <dbReference type="ARBA" id="ARBA00004651"/>
    </source>
</evidence>
<organism evidence="9 10">
    <name type="scientific">Marinobacterium rhizophilum</name>
    <dbReference type="NCBI Taxonomy" id="420402"/>
    <lineage>
        <taxon>Bacteria</taxon>
        <taxon>Pseudomonadati</taxon>
        <taxon>Pseudomonadota</taxon>
        <taxon>Gammaproteobacteria</taxon>
        <taxon>Oceanospirillales</taxon>
        <taxon>Oceanospirillaceae</taxon>
        <taxon>Marinobacterium</taxon>
    </lineage>
</organism>
<feature type="transmembrane region" description="Helical" evidence="6">
    <location>
        <begin position="334"/>
        <end position="360"/>
    </location>
</feature>
<protein>
    <submittedName>
        <fullName evidence="9">ABC transporter permease</fullName>
    </submittedName>
</protein>
<feature type="domain" description="ABC3 transporter permease C-terminal" evidence="7">
    <location>
        <begin position="292"/>
        <end position="410"/>
    </location>
</feature>
<dbReference type="EMBL" id="CP073347">
    <property type="protein sequence ID" value="UTW12462.1"/>
    <property type="molecule type" value="Genomic_DNA"/>
</dbReference>
<evidence type="ECO:0000259" key="8">
    <source>
        <dbReference type="Pfam" id="PF12704"/>
    </source>
</evidence>
<dbReference type="Proteomes" id="UP001058461">
    <property type="component" value="Chromosome"/>
</dbReference>
<dbReference type="PANTHER" id="PTHR43738">
    <property type="entry name" value="ABC TRANSPORTER, MEMBRANE PROTEIN"/>
    <property type="match status" value="1"/>
</dbReference>
<evidence type="ECO:0000256" key="6">
    <source>
        <dbReference type="SAM" id="Phobius"/>
    </source>
</evidence>
<keyword evidence="4 6" id="KW-1133">Transmembrane helix</keyword>
<keyword evidence="3 6" id="KW-0812">Transmembrane</keyword>
<evidence type="ECO:0000313" key="9">
    <source>
        <dbReference type="EMBL" id="UTW12462.1"/>
    </source>
</evidence>
<dbReference type="InterPro" id="IPR003838">
    <property type="entry name" value="ABC3_permease_C"/>
</dbReference>
<sequence>MAMLNLALKSLKNRAGSATLTVLTIAISVMLLIGVEQVRTEARTSFANTLSGTDLIVGARTGQAQLLLYSVFHIGNASNNVGWDSYRTIAAHPQVEWTIPLLLGDSHRGFRVVGTSADFFRHYRYGRDGSLVFSDGQPFADLFDVVIGAQVARELQYRLGQEVIIAHGMGNTSFARHDDKPFRIVGILEPTGTPVDRTLMLSPQAVQAIHLDWQSGVQLPGQSVSADEARQQDLTPTELTAFMVGLKSRMSTFALQRSINNYRKEPLLAILPGVALAELWSLMSVAEQALLLVSAAVVFSGLAGLLTVLLAGLNERRREVAILRSLGARPWQVLALLTFEAALLTLLGAVLGMALLYLAIGLSQPLFAQWLGLQLELSLPSNRQWFYLALVQGAGILTGLVPGWRAYRYSLADGICIRI</sequence>
<dbReference type="PANTHER" id="PTHR43738:SF2">
    <property type="entry name" value="ABC TRANSPORTER PERMEASE"/>
    <property type="match status" value="1"/>
</dbReference>